<dbReference type="SUPFAM" id="SSF48208">
    <property type="entry name" value="Six-hairpin glycosidases"/>
    <property type="match status" value="1"/>
</dbReference>
<dbReference type="Pfam" id="PF03190">
    <property type="entry name" value="Thioredox_DsbH"/>
    <property type="match status" value="1"/>
</dbReference>
<proteinExistence type="predicted"/>
<protein>
    <submittedName>
        <fullName evidence="2">Thioredoxin domain-containing protein</fullName>
    </submittedName>
</protein>
<reference evidence="2" key="1">
    <citation type="submission" date="2020-07" db="EMBL/GenBank/DDBJ databases">
        <title>Huge and variable diversity of episymbiotic CPR bacteria and DPANN archaea in groundwater ecosystems.</title>
        <authorList>
            <person name="He C.Y."/>
            <person name="Keren R."/>
            <person name="Whittaker M."/>
            <person name="Farag I.F."/>
            <person name="Doudna J."/>
            <person name="Cate J.H.D."/>
            <person name="Banfield J.F."/>
        </authorList>
    </citation>
    <scope>NUCLEOTIDE SEQUENCE</scope>
    <source>
        <strain evidence="2">NC_groundwater_1664_Pr3_B-0.1um_52_9</strain>
    </source>
</reference>
<dbReference type="AlphaFoldDB" id="A0A9D6V8F7"/>
<dbReference type="GO" id="GO:0005975">
    <property type="term" value="P:carbohydrate metabolic process"/>
    <property type="evidence" value="ECO:0007669"/>
    <property type="project" value="InterPro"/>
</dbReference>
<dbReference type="PANTHER" id="PTHR42899:SF1">
    <property type="entry name" value="SPERMATOGENESIS-ASSOCIATED PROTEIN 20"/>
    <property type="match status" value="1"/>
</dbReference>
<dbReference type="InterPro" id="IPR012341">
    <property type="entry name" value="6hp_glycosidase-like_sf"/>
</dbReference>
<dbReference type="InterPro" id="IPR024705">
    <property type="entry name" value="Ssp411"/>
</dbReference>
<dbReference type="Proteomes" id="UP000807825">
    <property type="component" value="Unassembled WGS sequence"/>
</dbReference>
<feature type="domain" description="Spermatogenesis-associated protein 20-like TRX" evidence="1">
    <location>
        <begin position="1"/>
        <end position="61"/>
    </location>
</feature>
<dbReference type="PANTHER" id="PTHR42899">
    <property type="entry name" value="SPERMATOGENESIS-ASSOCIATED PROTEIN 20"/>
    <property type="match status" value="1"/>
</dbReference>
<comment type="caution">
    <text evidence="2">The sequence shown here is derived from an EMBL/GenBank/DDBJ whole genome shotgun (WGS) entry which is preliminary data.</text>
</comment>
<feature type="non-terminal residue" evidence="2">
    <location>
        <position position="1"/>
    </location>
</feature>
<accession>A0A9D6V8F7</accession>
<evidence type="ECO:0000313" key="3">
    <source>
        <dbReference type="Proteomes" id="UP000807825"/>
    </source>
</evidence>
<gene>
    <name evidence="2" type="ORF">HY912_23670</name>
</gene>
<dbReference type="InterPro" id="IPR004879">
    <property type="entry name" value="Ssp411-like_TRX"/>
</dbReference>
<sequence>GWPLTVIMTPDKTPFFAGTYFPKKSRFGRIGMVELSQRIQHLWTTQREAVLQSAKEVAAGLRQLPQDSPGQAPGKELLENAYQQLSQRFDQKRGGFGQAPKFPTPHNMLFLLRHWKRTGDGKALEMVENTLQAMRLGGIYDHVGFGFHRYSTDAKWLVPHFEKMLYDQAMLAMAYVEVYQATRKEEYGKTAREILTYVLRDMTDPTGGFYSAEDADSEGQEGKFYLWTTDQIRQVLEPKEAELVIHVFGVDSSGNFEDEASGRRSGANILLLKKPLTLIASELKISEGELANRLEKARQKLFASREKRIHPHKDDKILTDWNGLMIAALSKASQVFGQPEYSQAAQKSADFILNTVRGPGGRLLHRYRDGDSALPANVDDYAFLIWGLIDLYEATFEVRYLNHALELNDQLLARFWDKKSGGLYFTAEDGEALLLRRKEIYDGAIPSGNSAAALNFLRLARLTGRTDLEQKTEQIGRTFSGNIRQLASAHTLFLSALDFGIGPSYEVVITGNPKGDDTKIMLRDLRGAFLPNKVVLFRPSGTGSSEIAAIAPYARHQESIQGKATAYVCQAYNCTLPTTDSTKMLERLGAKQP</sequence>
<dbReference type="EMBL" id="JACRDE010000616">
    <property type="protein sequence ID" value="MBI5252505.1"/>
    <property type="molecule type" value="Genomic_DNA"/>
</dbReference>
<dbReference type="PIRSF" id="PIRSF006402">
    <property type="entry name" value="UCP006402_thioredoxin"/>
    <property type="match status" value="1"/>
</dbReference>
<evidence type="ECO:0000259" key="1">
    <source>
        <dbReference type="Pfam" id="PF03190"/>
    </source>
</evidence>
<name>A0A9D6V8F7_9BACT</name>
<dbReference type="Gene3D" id="3.40.30.10">
    <property type="entry name" value="Glutaredoxin"/>
    <property type="match status" value="1"/>
</dbReference>
<dbReference type="Gene3D" id="1.50.10.10">
    <property type="match status" value="2"/>
</dbReference>
<organism evidence="2 3">
    <name type="scientific">Desulfomonile tiedjei</name>
    <dbReference type="NCBI Taxonomy" id="2358"/>
    <lineage>
        <taxon>Bacteria</taxon>
        <taxon>Pseudomonadati</taxon>
        <taxon>Thermodesulfobacteriota</taxon>
        <taxon>Desulfomonilia</taxon>
        <taxon>Desulfomonilales</taxon>
        <taxon>Desulfomonilaceae</taxon>
        <taxon>Desulfomonile</taxon>
    </lineage>
</organism>
<dbReference type="InterPro" id="IPR008928">
    <property type="entry name" value="6-hairpin_glycosidase_sf"/>
</dbReference>
<evidence type="ECO:0000313" key="2">
    <source>
        <dbReference type="EMBL" id="MBI5252505.1"/>
    </source>
</evidence>